<organism evidence="3 4">
    <name type="scientific">Methanosarcina acetivorans (strain ATCC 35395 / DSM 2834 / JCM 12185 / C2A)</name>
    <dbReference type="NCBI Taxonomy" id="188937"/>
    <lineage>
        <taxon>Archaea</taxon>
        <taxon>Methanobacteriati</taxon>
        <taxon>Methanobacteriota</taxon>
        <taxon>Stenosarchaea group</taxon>
        <taxon>Methanomicrobia</taxon>
        <taxon>Methanosarcinales</taxon>
        <taxon>Methanosarcinaceae</taxon>
        <taxon>Methanosarcina</taxon>
    </lineage>
</organism>
<accession>Q8TPB7</accession>
<keyword evidence="4" id="KW-1185">Reference proteome</keyword>
<dbReference type="SMART" id="SM00554">
    <property type="entry name" value="FAS1"/>
    <property type="match status" value="1"/>
</dbReference>
<keyword evidence="1" id="KW-0812">Transmembrane</keyword>
<dbReference type="SUPFAM" id="SSF82153">
    <property type="entry name" value="FAS1 domain"/>
    <property type="match status" value="1"/>
</dbReference>
<dbReference type="PANTHER" id="PTHR10900:SF123">
    <property type="entry name" value="FAS1 DOMAIN-CONTAINING PROTEIN"/>
    <property type="match status" value="1"/>
</dbReference>
<dbReference type="Proteomes" id="UP000002487">
    <property type="component" value="Chromosome"/>
</dbReference>
<dbReference type="FunFam" id="2.30.180.10:FF:000014">
    <property type="entry name" value="Stabilin 1"/>
    <property type="match status" value="1"/>
</dbReference>
<protein>
    <recommendedName>
        <fullName evidence="2">FAS1 domain-containing protein</fullName>
    </recommendedName>
</protein>
<keyword evidence="1" id="KW-0472">Membrane</keyword>
<dbReference type="InterPro" id="IPR050904">
    <property type="entry name" value="Adhesion/Biosynth-related"/>
</dbReference>
<dbReference type="EnsemblBacteria" id="AAM05399">
    <property type="protein sequence ID" value="AAM05399"/>
    <property type="gene ID" value="MA_1996"/>
</dbReference>
<reference evidence="3 4" key="1">
    <citation type="journal article" date="2002" name="Genome Res.">
        <title>The genome of Methanosarcina acetivorans reveals extensive metabolic and physiological diversity.</title>
        <authorList>
            <person name="Galagan J.E."/>
            <person name="Nusbaum C."/>
            <person name="Roy A."/>
            <person name="Endrizzi M.G."/>
            <person name="Macdonald P."/>
            <person name="FitzHugh W."/>
            <person name="Calvo S."/>
            <person name="Engels R."/>
            <person name="Smirnov S."/>
            <person name="Atnoor D."/>
            <person name="Brown A."/>
            <person name="Allen N."/>
            <person name="Naylor J."/>
            <person name="Stange-Thomann N."/>
            <person name="DeArellano K."/>
            <person name="Johnson R."/>
            <person name="Linton L."/>
            <person name="McEwan P."/>
            <person name="McKernan K."/>
            <person name="Talamas J."/>
            <person name="Tirrell A."/>
            <person name="Ye W."/>
            <person name="Zimmer A."/>
            <person name="Barber R.D."/>
            <person name="Cann I."/>
            <person name="Graham D.E."/>
            <person name="Grahame D.A."/>
            <person name="Guss A."/>
            <person name="Hedderich R."/>
            <person name="Ingram-Smith C."/>
            <person name="Kuettner C.H."/>
            <person name="Krzycki J.A."/>
            <person name="Leigh J.A."/>
            <person name="Li W."/>
            <person name="Liu J."/>
            <person name="Mukhopadhyay B."/>
            <person name="Reeve J.N."/>
            <person name="Smith K."/>
            <person name="Springer T.A."/>
            <person name="Umayam L.A."/>
            <person name="White O."/>
            <person name="White R.H."/>
            <person name="de Macario E.C."/>
            <person name="Ferry J.G."/>
            <person name="Jarrell K.F."/>
            <person name="Jing H."/>
            <person name="Macario A.J.L."/>
            <person name="Paulsen I."/>
            <person name="Pritchett M."/>
            <person name="Sowers K.R."/>
            <person name="Swanson R.V."/>
            <person name="Zinder S.H."/>
            <person name="Lander E."/>
            <person name="Metcalf W.W."/>
            <person name="Birren B."/>
        </authorList>
    </citation>
    <scope>NUCLEOTIDE SEQUENCE [LARGE SCALE GENOMIC DNA]</scope>
    <source>
        <strain evidence="4">ATCC 35395 / DSM 2834 / JCM 12185 / C2A</strain>
    </source>
</reference>
<dbReference type="Gene3D" id="2.30.180.10">
    <property type="entry name" value="FAS1 domain"/>
    <property type="match status" value="1"/>
</dbReference>
<evidence type="ECO:0000256" key="1">
    <source>
        <dbReference type="SAM" id="Phobius"/>
    </source>
</evidence>
<dbReference type="PROSITE" id="PS50213">
    <property type="entry name" value="FAS1"/>
    <property type="match status" value="1"/>
</dbReference>
<dbReference type="EMBL" id="AE010299">
    <property type="protein sequence ID" value="AAM05399.1"/>
    <property type="molecule type" value="Genomic_DNA"/>
</dbReference>
<proteinExistence type="predicted"/>
<dbReference type="InterPro" id="IPR000782">
    <property type="entry name" value="FAS1_domain"/>
</dbReference>
<evidence type="ECO:0000313" key="3">
    <source>
        <dbReference type="EMBL" id="AAM05399.1"/>
    </source>
</evidence>
<dbReference type="HOGENOM" id="CLU_031281_5_1_2"/>
<gene>
    <name evidence="3" type="ordered locus">MA_1996</name>
</gene>
<dbReference type="KEGG" id="mac:MA_1996"/>
<dbReference type="PhylomeDB" id="Q8TPB7"/>
<dbReference type="Pfam" id="PF02469">
    <property type="entry name" value="Fasciclin"/>
    <property type="match status" value="1"/>
</dbReference>
<dbReference type="AlphaFoldDB" id="Q8TPB7"/>
<dbReference type="PANTHER" id="PTHR10900">
    <property type="entry name" value="PERIOSTIN-RELATED"/>
    <property type="match status" value="1"/>
</dbReference>
<feature type="domain" description="FAS1" evidence="2">
    <location>
        <begin position="120"/>
        <end position="251"/>
    </location>
</feature>
<feature type="transmembrane region" description="Helical" evidence="1">
    <location>
        <begin position="12"/>
        <end position="30"/>
    </location>
</feature>
<dbReference type="PROSITE" id="PS51257">
    <property type="entry name" value="PROKAR_LIPOPROTEIN"/>
    <property type="match status" value="1"/>
</dbReference>
<keyword evidence="1" id="KW-1133">Transmembrane helix</keyword>
<sequence length="263" mass="29063">MNKRGDEIIRKIKLFGTVFITVTLIALMLFTSGCSQQSAENETEIVENETGIVENETRVVENETGIVENETGIVENESESLLNETENQTNRTEYRETERENLGEEVEGVPQEILNVVEKSDRNVMQALADRNFTTFVELLNVAGLEPLLAEEGIYTVFAPTNEAFDELPENAIPALENNTRELEKVLTYHIVDGKILMENNLENMTSVRTLEGEELPITVTENGVQVGGANITEADIVASNGVIHQIDKVLIPPSGAENTTSP</sequence>
<name>Q8TPB7_METAC</name>
<evidence type="ECO:0000313" key="4">
    <source>
        <dbReference type="Proteomes" id="UP000002487"/>
    </source>
</evidence>
<dbReference type="RefSeq" id="WP_011021991.1">
    <property type="nucleotide sequence ID" value="NC_003552.1"/>
</dbReference>
<dbReference type="InParanoid" id="Q8TPB7"/>
<dbReference type="InterPro" id="IPR036378">
    <property type="entry name" value="FAS1_dom_sf"/>
</dbReference>
<evidence type="ECO:0000259" key="2">
    <source>
        <dbReference type="PROSITE" id="PS50213"/>
    </source>
</evidence>
<dbReference type="GeneID" id="68225933"/>